<dbReference type="InterPro" id="IPR001497">
    <property type="entry name" value="MethylDNA_cys_MeTrfase_AS"/>
</dbReference>
<evidence type="ECO:0000256" key="3">
    <source>
        <dbReference type="ARBA" id="ARBA00022490"/>
    </source>
</evidence>
<organism evidence="12 13">
    <name type="scientific">Okibacterium fritillariae</name>
    <dbReference type="NCBI Taxonomy" id="123320"/>
    <lineage>
        <taxon>Bacteria</taxon>
        <taxon>Bacillati</taxon>
        <taxon>Actinomycetota</taxon>
        <taxon>Actinomycetes</taxon>
        <taxon>Micrococcales</taxon>
        <taxon>Microbacteriaceae</taxon>
        <taxon>Okibacterium</taxon>
    </lineage>
</organism>
<dbReference type="InterPro" id="IPR008332">
    <property type="entry name" value="MethylG_MeTrfase_N"/>
</dbReference>
<sequence>MTEHDQSARLDLLPVPPTPPAHLDALRARLADAAADAELLDLAFRTIDSPVGDLLLATSAQGLVRVAFANENFDAVLDTLGAAVGRRILNAPARLDAPARQLDDYFAGRRRAFDLTLDLRLSAGFRRLVQQHLPEIPYGRTASYKEMAALVGNPGAVRAVGTACSTNPLPIVVPCHRVVRSDGSLGGYIGGFAAKQALLDLEHAAAQP</sequence>
<dbReference type="InterPro" id="IPR036388">
    <property type="entry name" value="WH-like_DNA-bd_sf"/>
</dbReference>
<dbReference type="EC" id="2.1.1.63" evidence="9"/>
<evidence type="ECO:0000313" key="12">
    <source>
        <dbReference type="EMBL" id="SKC67643.1"/>
    </source>
</evidence>
<dbReference type="FunFam" id="1.10.10.10:FF:000214">
    <property type="entry name" value="Methylated-DNA--protein-cysteine methyltransferase"/>
    <property type="match status" value="1"/>
</dbReference>
<keyword evidence="3 9" id="KW-0963">Cytoplasm</keyword>
<feature type="active site" description="Nucleophile; methyl group acceptor" evidence="9">
    <location>
        <position position="175"/>
    </location>
</feature>
<evidence type="ECO:0000256" key="6">
    <source>
        <dbReference type="ARBA" id="ARBA00022763"/>
    </source>
</evidence>
<proteinExistence type="inferred from homology"/>
<dbReference type="OrthoDB" id="9802228at2"/>
<comment type="catalytic activity">
    <reaction evidence="8 9">
        <text>a 6-O-methyl-2'-deoxyguanosine in DNA + L-cysteinyl-[protein] = S-methyl-L-cysteinyl-[protein] + a 2'-deoxyguanosine in DNA</text>
        <dbReference type="Rhea" id="RHEA:24000"/>
        <dbReference type="Rhea" id="RHEA-COMP:10131"/>
        <dbReference type="Rhea" id="RHEA-COMP:10132"/>
        <dbReference type="Rhea" id="RHEA-COMP:11367"/>
        <dbReference type="Rhea" id="RHEA-COMP:11368"/>
        <dbReference type="ChEBI" id="CHEBI:29950"/>
        <dbReference type="ChEBI" id="CHEBI:82612"/>
        <dbReference type="ChEBI" id="CHEBI:85445"/>
        <dbReference type="ChEBI" id="CHEBI:85448"/>
        <dbReference type="EC" id="2.1.1.63"/>
    </reaction>
</comment>
<evidence type="ECO:0000256" key="2">
    <source>
        <dbReference type="ARBA" id="ARBA00008711"/>
    </source>
</evidence>
<evidence type="ECO:0000259" key="11">
    <source>
        <dbReference type="Pfam" id="PF02870"/>
    </source>
</evidence>
<dbReference type="InterPro" id="IPR036217">
    <property type="entry name" value="MethylDNA_cys_MeTrfase_DNAb"/>
</dbReference>
<keyword evidence="13" id="KW-1185">Reference proteome</keyword>
<dbReference type="InterPro" id="IPR036631">
    <property type="entry name" value="MGMT_N_sf"/>
</dbReference>
<keyword evidence="7 9" id="KW-0234">DNA repair</keyword>
<comment type="function">
    <text evidence="9">Involved in the cellular defense against the biological effects of O6-methylguanine (O6-MeG) and O4-methylthymine (O4-MeT) in DNA. Repairs the methylated nucleobase in DNA by stoichiometrically transferring the methyl group to a cysteine residue in the enzyme. This is a suicide reaction: the enzyme is irreversibly inactivated.</text>
</comment>
<dbReference type="SUPFAM" id="SSF53155">
    <property type="entry name" value="Methylated DNA-protein cysteine methyltransferase domain"/>
    <property type="match status" value="1"/>
</dbReference>
<protein>
    <recommendedName>
        <fullName evidence="9">Methylated-DNA--protein-cysteine methyltransferase</fullName>
        <ecNumber evidence="9">2.1.1.63</ecNumber>
    </recommendedName>
    <alternativeName>
        <fullName evidence="9">6-O-methylguanine-DNA methyltransferase</fullName>
        <shortName evidence="9">MGMT</shortName>
    </alternativeName>
    <alternativeName>
        <fullName evidence="9">O-6-methylguanine-DNA-alkyltransferase</fullName>
    </alternativeName>
</protein>
<dbReference type="Pfam" id="PF02870">
    <property type="entry name" value="Methyltransf_1N"/>
    <property type="match status" value="1"/>
</dbReference>
<comment type="catalytic activity">
    <reaction evidence="1 9">
        <text>a 4-O-methyl-thymidine in DNA + L-cysteinyl-[protein] = a thymidine in DNA + S-methyl-L-cysteinyl-[protein]</text>
        <dbReference type="Rhea" id="RHEA:53428"/>
        <dbReference type="Rhea" id="RHEA-COMP:10131"/>
        <dbReference type="Rhea" id="RHEA-COMP:10132"/>
        <dbReference type="Rhea" id="RHEA-COMP:13555"/>
        <dbReference type="Rhea" id="RHEA-COMP:13556"/>
        <dbReference type="ChEBI" id="CHEBI:29950"/>
        <dbReference type="ChEBI" id="CHEBI:82612"/>
        <dbReference type="ChEBI" id="CHEBI:137386"/>
        <dbReference type="ChEBI" id="CHEBI:137387"/>
        <dbReference type="EC" id="2.1.1.63"/>
    </reaction>
</comment>
<evidence type="ECO:0000313" key="13">
    <source>
        <dbReference type="Proteomes" id="UP000190857"/>
    </source>
</evidence>
<comment type="subcellular location">
    <subcellularLocation>
        <location evidence="9">Cytoplasm</location>
    </subcellularLocation>
</comment>
<evidence type="ECO:0000256" key="1">
    <source>
        <dbReference type="ARBA" id="ARBA00001286"/>
    </source>
</evidence>
<evidence type="ECO:0000256" key="4">
    <source>
        <dbReference type="ARBA" id="ARBA00022603"/>
    </source>
</evidence>
<feature type="domain" description="Methylated-DNA-[protein]-cysteine S-methyltransferase DNA binding" evidence="10">
    <location>
        <begin position="125"/>
        <end position="203"/>
    </location>
</feature>
<dbReference type="CDD" id="cd06445">
    <property type="entry name" value="ATase"/>
    <property type="match status" value="1"/>
</dbReference>
<dbReference type="InterPro" id="IPR014048">
    <property type="entry name" value="MethylDNA_cys_MeTrfase_DNA-bd"/>
</dbReference>
<dbReference type="PANTHER" id="PTHR10815:SF5">
    <property type="entry name" value="METHYLATED-DNA--PROTEIN-CYSTEINE METHYLTRANSFERASE"/>
    <property type="match status" value="1"/>
</dbReference>
<dbReference type="HAMAP" id="MF_00772">
    <property type="entry name" value="OGT"/>
    <property type="match status" value="1"/>
</dbReference>
<dbReference type="GO" id="GO:0005737">
    <property type="term" value="C:cytoplasm"/>
    <property type="evidence" value="ECO:0007669"/>
    <property type="project" value="UniProtKB-SubCell"/>
</dbReference>
<dbReference type="InterPro" id="IPR023546">
    <property type="entry name" value="MGMT"/>
</dbReference>
<comment type="miscellaneous">
    <text evidence="9">This enzyme catalyzes only one turnover and therefore is not strictly catalytic. According to one definition, an enzyme is a biocatalyst that acts repeatedly and over many reaction cycles.</text>
</comment>
<evidence type="ECO:0000256" key="9">
    <source>
        <dbReference type="HAMAP-Rule" id="MF_00772"/>
    </source>
</evidence>
<evidence type="ECO:0000259" key="10">
    <source>
        <dbReference type="Pfam" id="PF01035"/>
    </source>
</evidence>
<dbReference type="Gene3D" id="3.30.160.70">
    <property type="entry name" value="Methylated DNA-protein cysteine methyltransferase domain"/>
    <property type="match status" value="1"/>
</dbReference>
<comment type="similarity">
    <text evidence="2 9">Belongs to the MGMT family.</text>
</comment>
<dbReference type="PANTHER" id="PTHR10815">
    <property type="entry name" value="METHYLATED-DNA--PROTEIN-CYSTEINE METHYLTRANSFERASE"/>
    <property type="match status" value="1"/>
</dbReference>
<gene>
    <name evidence="12" type="ORF">SAMN06309945_2536</name>
</gene>
<evidence type="ECO:0000256" key="5">
    <source>
        <dbReference type="ARBA" id="ARBA00022679"/>
    </source>
</evidence>
<dbReference type="Proteomes" id="UP000190857">
    <property type="component" value="Unassembled WGS sequence"/>
</dbReference>
<dbReference type="GO" id="GO:0032259">
    <property type="term" value="P:methylation"/>
    <property type="evidence" value="ECO:0007669"/>
    <property type="project" value="UniProtKB-KW"/>
</dbReference>
<dbReference type="NCBIfam" id="TIGR00589">
    <property type="entry name" value="ogt"/>
    <property type="match status" value="1"/>
</dbReference>
<dbReference type="GO" id="GO:0006307">
    <property type="term" value="P:DNA alkylation repair"/>
    <property type="evidence" value="ECO:0007669"/>
    <property type="project" value="UniProtKB-UniRule"/>
</dbReference>
<dbReference type="EMBL" id="FUZP01000003">
    <property type="protein sequence ID" value="SKC67643.1"/>
    <property type="molecule type" value="Genomic_DNA"/>
</dbReference>
<dbReference type="SUPFAM" id="SSF46767">
    <property type="entry name" value="Methylated DNA-protein cysteine methyltransferase, C-terminal domain"/>
    <property type="match status" value="1"/>
</dbReference>
<dbReference type="Pfam" id="PF01035">
    <property type="entry name" value="DNA_binding_1"/>
    <property type="match status" value="1"/>
</dbReference>
<keyword evidence="6 9" id="KW-0227">DNA damage</keyword>
<dbReference type="GO" id="GO:0003908">
    <property type="term" value="F:methylated-DNA-[protein]-cysteine S-methyltransferase activity"/>
    <property type="evidence" value="ECO:0007669"/>
    <property type="project" value="UniProtKB-UniRule"/>
</dbReference>
<evidence type="ECO:0000256" key="7">
    <source>
        <dbReference type="ARBA" id="ARBA00023204"/>
    </source>
</evidence>
<evidence type="ECO:0000256" key="8">
    <source>
        <dbReference type="ARBA" id="ARBA00049348"/>
    </source>
</evidence>
<feature type="domain" description="Methylguanine DNA methyltransferase ribonuclease-like" evidence="11">
    <location>
        <begin position="45"/>
        <end position="119"/>
    </location>
</feature>
<dbReference type="PROSITE" id="PS00374">
    <property type="entry name" value="MGMT"/>
    <property type="match status" value="1"/>
</dbReference>
<accession>A0A1T5KVF7</accession>
<dbReference type="AlphaFoldDB" id="A0A1T5KVF7"/>
<dbReference type="RefSeq" id="WP_079728570.1">
    <property type="nucleotide sequence ID" value="NZ_FUZP01000003.1"/>
</dbReference>
<keyword evidence="5 9" id="KW-0808">Transferase</keyword>
<name>A0A1T5KVF7_9MICO</name>
<keyword evidence="4 9" id="KW-0489">Methyltransferase</keyword>
<dbReference type="Gene3D" id="1.10.10.10">
    <property type="entry name" value="Winged helix-like DNA-binding domain superfamily/Winged helix DNA-binding domain"/>
    <property type="match status" value="1"/>
</dbReference>
<dbReference type="STRING" id="123320.SAMN06309945_2536"/>
<reference evidence="12 13" key="1">
    <citation type="submission" date="2017-02" db="EMBL/GenBank/DDBJ databases">
        <authorList>
            <person name="Peterson S.W."/>
        </authorList>
    </citation>
    <scope>NUCLEOTIDE SEQUENCE [LARGE SCALE GENOMIC DNA]</scope>
    <source>
        <strain evidence="12 13">VKM Ac-2059</strain>
    </source>
</reference>